<dbReference type="InterPro" id="IPR013655">
    <property type="entry name" value="PAS_fold_3"/>
</dbReference>
<dbReference type="CDD" id="cd00130">
    <property type="entry name" value="PAS"/>
    <property type="match status" value="1"/>
</dbReference>
<keyword evidence="6" id="KW-1133">Transmembrane helix</keyword>
<dbReference type="InterPro" id="IPR035965">
    <property type="entry name" value="PAS-like_dom_sf"/>
</dbReference>
<dbReference type="RefSeq" id="WP_145038533.1">
    <property type="nucleotide sequence ID" value="NZ_CP036347.1"/>
</dbReference>
<dbReference type="Proteomes" id="UP000320722">
    <property type="component" value="Chromosome"/>
</dbReference>
<feature type="signal peptide" evidence="7">
    <location>
        <begin position="1"/>
        <end position="33"/>
    </location>
</feature>
<keyword evidence="5" id="KW-0418">Kinase</keyword>
<feature type="domain" description="PAC" evidence="9">
    <location>
        <begin position="168"/>
        <end position="220"/>
    </location>
</feature>
<comment type="catalytic activity">
    <reaction evidence="1">
        <text>ATP + protein L-histidine = ADP + protein N-phospho-L-histidine.</text>
        <dbReference type="EC" id="2.7.13.3"/>
    </reaction>
</comment>
<dbReference type="Pfam" id="PF08447">
    <property type="entry name" value="PAS_3"/>
    <property type="match status" value="1"/>
</dbReference>
<dbReference type="GO" id="GO:0004673">
    <property type="term" value="F:protein histidine kinase activity"/>
    <property type="evidence" value="ECO:0007669"/>
    <property type="project" value="UniProtKB-EC"/>
</dbReference>
<dbReference type="InterPro" id="IPR000014">
    <property type="entry name" value="PAS"/>
</dbReference>
<proteinExistence type="predicted"/>
<accession>A0A517W9Y9</accession>
<evidence type="ECO:0000259" key="9">
    <source>
        <dbReference type="PROSITE" id="PS50113"/>
    </source>
</evidence>
<dbReference type="SUPFAM" id="SSF55785">
    <property type="entry name" value="PYP-like sensor domain (PAS domain)"/>
    <property type="match status" value="1"/>
</dbReference>
<feature type="domain" description="PAS" evidence="8">
    <location>
        <begin position="93"/>
        <end position="165"/>
    </location>
</feature>
<feature type="transmembrane region" description="Helical" evidence="6">
    <location>
        <begin position="57"/>
        <end position="78"/>
    </location>
</feature>
<dbReference type="InterPro" id="IPR000700">
    <property type="entry name" value="PAS-assoc_C"/>
</dbReference>
<keyword evidence="3" id="KW-0597">Phosphoprotein</keyword>
<dbReference type="PANTHER" id="PTHR43304">
    <property type="entry name" value="PHYTOCHROME-LIKE PROTEIN CPH1"/>
    <property type="match status" value="1"/>
</dbReference>
<dbReference type="InterPro" id="IPR052162">
    <property type="entry name" value="Sensor_kinase/Photoreceptor"/>
</dbReference>
<protein>
    <recommendedName>
        <fullName evidence="2">histidine kinase</fullName>
        <ecNumber evidence="2">2.7.13.3</ecNumber>
    </recommendedName>
</protein>
<keyword evidence="4 10" id="KW-0808">Transferase</keyword>
<organism evidence="10 11">
    <name type="scientific">Gimesia chilikensis</name>
    <dbReference type="NCBI Taxonomy" id="2605989"/>
    <lineage>
        <taxon>Bacteria</taxon>
        <taxon>Pseudomonadati</taxon>
        <taxon>Planctomycetota</taxon>
        <taxon>Planctomycetia</taxon>
        <taxon>Planctomycetales</taxon>
        <taxon>Planctomycetaceae</taxon>
        <taxon>Gimesia</taxon>
    </lineage>
</organism>
<evidence type="ECO:0000256" key="3">
    <source>
        <dbReference type="ARBA" id="ARBA00022553"/>
    </source>
</evidence>
<evidence type="ECO:0000259" key="8">
    <source>
        <dbReference type="PROSITE" id="PS50112"/>
    </source>
</evidence>
<name>A0A517W9Y9_9PLAN</name>
<evidence type="ECO:0000313" key="10">
    <source>
        <dbReference type="EMBL" id="QDU02057.1"/>
    </source>
</evidence>
<reference evidence="10 11" key="1">
    <citation type="submission" date="2019-02" db="EMBL/GenBank/DDBJ databases">
        <title>Deep-cultivation of Planctomycetes and their phenomic and genomic characterization uncovers novel biology.</title>
        <authorList>
            <person name="Wiegand S."/>
            <person name="Jogler M."/>
            <person name="Boedeker C."/>
            <person name="Pinto D."/>
            <person name="Vollmers J."/>
            <person name="Rivas-Marin E."/>
            <person name="Kohn T."/>
            <person name="Peeters S.H."/>
            <person name="Heuer A."/>
            <person name="Rast P."/>
            <person name="Oberbeckmann S."/>
            <person name="Bunk B."/>
            <person name="Jeske O."/>
            <person name="Meyerdierks A."/>
            <person name="Storesund J.E."/>
            <person name="Kallscheuer N."/>
            <person name="Luecker S."/>
            <person name="Lage O.M."/>
            <person name="Pohl T."/>
            <person name="Merkel B.J."/>
            <person name="Hornburger P."/>
            <person name="Mueller R.-W."/>
            <person name="Bruemmer F."/>
            <person name="Labrenz M."/>
            <person name="Spormann A.M."/>
            <person name="Op den Camp H."/>
            <person name="Overmann J."/>
            <person name="Amann R."/>
            <person name="Jetten M.S.M."/>
            <person name="Mascher T."/>
            <person name="Medema M.H."/>
            <person name="Devos D.P."/>
            <person name="Kaster A.-K."/>
            <person name="Ovreas L."/>
            <person name="Rohde M."/>
            <person name="Galperin M.Y."/>
            <person name="Jogler C."/>
        </authorList>
    </citation>
    <scope>NUCLEOTIDE SEQUENCE [LARGE SCALE GENOMIC DNA]</scope>
    <source>
        <strain evidence="10 11">V6</strain>
    </source>
</reference>
<dbReference type="Gene3D" id="2.10.70.100">
    <property type="match status" value="1"/>
</dbReference>
<evidence type="ECO:0000256" key="2">
    <source>
        <dbReference type="ARBA" id="ARBA00012438"/>
    </source>
</evidence>
<evidence type="ECO:0000256" key="4">
    <source>
        <dbReference type="ARBA" id="ARBA00022679"/>
    </source>
</evidence>
<evidence type="ECO:0000256" key="6">
    <source>
        <dbReference type="SAM" id="Phobius"/>
    </source>
</evidence>
<keyword evidence="7" id="KW-0732">Signal</keyword>
<dbReference type="EMBL" id="CP036347">
    <property type="protein sequence ID" value="QDU02057.1"/>
    <property type="molecule type" value="Genomic_DNA"/>
</dbReference>
<evidence type="ECO:0000256" key="5">
    <source>
        <dbReference type="ARBA" id="ARBA00022777"/>
    </source>
</evidence>
<dbReference type="PROSITE" id="PS50112">
    <property type="entry name" value="PAS"/>
    <property type="match status" value="1"/>
</dbReference>
<keyword evidence="10" id="KW-0548">Nucleotidyltransferase</keyword>
<dbReference type="EC" id="2.7.13.3" evidence="2"/>
<evidence type="ECO:0000256" key="1">
    <source>
        <dbReference type="ARBA" id="ARBA00000085"/>
    </source>
</evidence>
<evidence type="ECO:0000256" key="7">
    <source>
        <dbReference type="SAM" id="SignalP"/>
    </source>
</evidence>
<dbReference type="PANTHER" id="PTHR43304:SF1">
    <property type="entry name" value="PAC DOMAIN-CONTAINING PROTEIN"/>
    <property type="match status" value="1"/>
</dbReference>
<keyword evidence="6" id="KW-0472">Membrane</keyword>
<dbReference type="GO" id="GO:0016779">
    <property type="term" value="F:nucleotidyltransferase activity"/>
    <property type="evidence" value="ECO:0007669"/>
    <property type="project" value="UniProtKB-KW"/>
</dbReference>
<dbReference type="Gene3D" id="3.30.450.20">
    <property type="entry name" value="PAS domain"/>
    <property type="match status" value="1"/>
</dbReference>
<feature type="chain" id="PRO_5021996138" description="histidine kinase" evidence="7">
    <location>
        <begin position="34"/>
        <end position="283"/>
    </location>
</feature>
<dbReference type="AlphaFoldDB" id="A0A517W9Y9"/>
<evidence type="ECO:0000313" key="11">
    <source>
        <dbReference type="Proteomes" id="UP000320722"/>
    </source>
</evidence>
<sequence length="283" mass="31737" precursor="true">MHPKTVLKDRVRRHGIPSLWCLLLSGITTSAFAADPASLTTTTPSGPGGLSALNEIVLVGTCVTIPALVLIFLIPAVLRQRSTAQRAAKLQENQQRNDLALEAGRSGIWELNLTNNRLHWDRQTRDLFDVPPEETELTFESFRKRLHPEDRERVETEFNDSVDAGTFFSCDYRVIYQDGSVHDIHTQGRAIFDEIDKPRLFIGVCHEVTERRMPQSMNSPKGPESEKLLNRVAMQNRLAHLSALTKELSREARFSPDRASLVKDQPKMIAGRISSSDGPLSSE</sequence>
<gene>
    <name evidence="10" type="primary">yegE_2</name>
    <name evidence="10" type="ORF">V6x_17450</name>
</gene>
<dbReference type="SMART" id="SM00091">
    <property type="entry name" value="PAS"/>
    <property type="match status" value="1"/>
</dbReference>
<keyword evidence="6" id="KW-0812">Transmembrane</keyword>
<dbReference type="PROSITE" id="PS50113">
    <property type="entry name" value="PAC"/>
    <property type="match status" value="1"/>
</dbReference>